<dbReference type="GO" id="GO:0004853">
    <property type="term" value="F:uroporphyrinogen decarboxylase activity"/>
    <property type="evidence" value="ECO:0007669"/>
    <property type="project" value="InterPro"/>
</dbReference>
<dbReference type="NCBIfam" id="NF004889">
    <property type="entry name" value="PRK06252.1"/>
    <property type="match status" value="1"/>
</dbReference>
<comment type="cofactor">
    <cofactor evidence="1">
        <name>Zn(2+)</name>
        <dbReference type="ChEBI" id="CHEBI:29105"/>
    </cofactor>
</comment>
<dbReference type="PANTHER" id="PTHR47099:SF1">
    <property type="entry name" value="METHYLCOBAMIDE:COM METHYLTRANSFERASE MTBA"/>
    <property type="match status" value="1"/>
</dbReference>
<dbReference type="NCBIfam" id="TIGR01463">
    <property type="entry name" value="mtaA_cmuA"/>
    <property type="match status" value="1"/>
</dbReference>
<dbReference type="GO" id="GO:0008168">
    <property type="term" value="F:methyltransferase activity"/>
    <property type="evidence" value="ECO:0007669"/>
    <property type="project" value="UniProtKB-KW"/>
</dbReference>
<evidence type="ECO:0000256" key="6">
    <source>
        <dbReference type="ARBA" id="ARBA00022994"/>
    </source>
</evidence>
<dbReference type="GO" id="GO:0046872">
    <property type="term" value="F:metal ion binding"/>
    <property type="evidence" value="ECO:0007669"/>
    <property type="project" value="UniProtKB-KW"/>
</dbReference>
<dbReference type="InterPro" id="IPR006360">
    <property type="entry name" value="Mtase_MtaA_CmuA"/>
</dbReference>
<evidence type="ECO:0000313" key="9">
    <source>
        <dbReference type="Proteomes" id="UP000462760"/>
    </source>
</evidence>
<keyword evidence="6" id="KW-0484">Methanogenesis</keyword>
<evidence type="ECO:0000256" key="5">
    <source>
        <dbReference type="ARBA" id="ARBA00022833"/>
    </source>
</evidence>
<comment type="caution">
    <text evidence="8">The sequence shown here is derived from an EMBL/GenBank/DDBJ whole genome shotgun (WGS) entry which is preliminary data.</text>
</comment>
<keyword evidence="3 8" id="KW-0808">Transferase</keyword>
<dbReference type="InterPro" id="IPR038071">
    <property type="entry name" value="UROD/MetE-like_sf"/>
</dbReference>
<evidence type="ECO:0000256" key="3">
    <source>
        <dbReference type="ARBA" id="ARBA00022679"/>
    </source>
</evidence>
<dbReference type="Gene3D" id="3.20.20.210">
    <property type="match status" value="1"/>
</dbReference>
<dbReference type="InterPro" id="IPR052024">
    <property type="entry name" value="Methanogen_methyltrans"/>
</dbReference>
<evidence type="ECO:0000259" key="7">
    <source>
        <dbReference type="Pfam" id="PF01208"/>
    </source>
</evidence>
<evidence type="ECO:0000256" key="1">
    <source>
        <dbReference type="ARBA" id="ARBA00001947"/>
    </source>
</evidence>
<dbReference type="Proteomes" id="UP000462760">
    <property type="component" value="Unassembled WGS sequence"/>
</dbReference>
<sequence length="352" mass="38260">MPINSLSKKERLFRAIKREKVDRPPCICPGGMMNMIIEDIMDITEVEWPEAHKDPKMMAKLTMGVCENGGFENFGVPFCMTVEAESMGAVVGLGTKINEPRVIEYPINSVTEWKKLKELDLTKGRTKVVLDAIDILKSESSDIPIIANLVGPVSTASSLMEPVDYYKELRRKPKEAHEFMEFVTENLIGFAKAQIQAGADILAISDPSGTGEILGPKLFKEFAAPYLNKIVNSVKEDAPGGTIIHICGKLKSVYGILNSLDSDAISFDSIASVREVANNVNNKAIMGNVSTLALEKSSPDIIKNLAKGCIKSGVDILSPACGIGPRTKLENIQSMVEVAKESTSENIVLKSS</sequence>
<keyword evidence="2 8" id="KW-0489">Methyltransferase</keyword>
<proteinExistence type="predicted"/>
<dbReference type="PANTHER" id="PTHR47099">
    <property type="entry name" value="METHYLCOBAMIDE:COM METHYLTRANSFERASE MTBA"/>
    <property type="match status" value="1"/>
</dbReference>
<protein>
    <submittedName>
        <fullName evidence="8">MtaA/CmuA family methyltransferase</fullName>
        <ecNumber evidence="8">2.1.1.-</ecNumber>
    </submittedName>
</protein>
<dbReference type="RefSeq" id="WP_154483812.1">
    <property type="nucleotide sequence ID" value="NZ_VULR01000005.1"/>
</dbReference>
<dbReference type="EMBL" id="VULR01000005">
    <property type="protein sequence ID" value="MSS43138.1"/>
    <property type="molecule type" value="Genomic_DNA"/>
</dbReference>
<dbReference type="SUPFAM" id="SSF51726">
    <property type="entry name" value="UROD/MetE-like"/>
    <property type="match status" value="1"/>
</dbReference>
<dbReference type="EC" id="2.1.1.-" evidence="8"/>
<keyword evidence="5" id="KW-0862">Zinc</keyword>
<evidence type="ECO:0000256" key="2">
    <source>
        <dbReference type="ARBA" id="ARBA00022603"/>
    </source>
</evidence>
<dbReference type="GO" id="GO:0006779">
    <property type="term" value="P:porphyrin-containing compound biosynthetic process"/>
    <property type="evidence" value="ECO:0007669"/>
    <property type="project" value="InterPro"/>
</dbReference>
<evidence type="ECO:0000256" key="4">
    <source>
        <dbReference type="ARBA" id="ARBA00022723"/>
    </source>
</evidence>
<dbReference type="Pfam" id="PF01208">
    <property type="entry name" value="URO-D"/>
    <property type="match status" value="1"/>
</dbReference>
<accession>A0A844FGP9</accession>
<name>A0A844FGP9_9FIRM</name>
<gene>
    <name evidence="8" type="ORF">FYJ27_05240</name>
</gene>
<dbReference type="GO" id="GO:0032259">
    <property type="term" value="P:methylation"/>
    <property type="evidence" value="ECO:0007669"/>
    <property type="project" value="UniProtKB-KW"/>
</dbReference>
<organism evidence="8 9">
    <name type="scientific">Anaerosalibacter bizertensis</name>
    <dbReference type="NCBI Taxonomy" id="932217"/>
    <lineage>
        <taxon>Bacteria</taxon>
        <taxon>Bacillati</taxon>
        <taxon>Bacillota</taxon>
        <taxon>Tissierellia</taxon>
        <taxon>Tissierellales</taxon>
        <taxon>Sporanaerobacteraceae</taxon>
        <taxon>Anaerosalibacter</taxon>
    </lineage>
</organism>
<evidence type="ECO:0000313" key="8">
    <source>
        <dbReference type="EMBL" id="MSS43138.1"/>
    </source>
</evidence>
<dbReference type="GO" id="GO:0006730">
    <property type="term" value="P:one-carbon metabolic process"/>
    <property type="evidence" value="ECO:0007669"/>
    <property type="project" value="InterPro"/>
</dbReference>
<dbReference type="GO" id="GO:0015948">
    <property type="term" value="P:methanogenesis"/>
    <property type="evidence" value="ECO:0007669"/>
    <property type="project" value="UniProtKB-KW"/>
</dbReference>
<dbReference type="InterPro" id="IPR000257">
    <property type="entry name" value="Uroporphyrinogen_deCOase"/>
</dbReference>
<dbReference type="OrthoDB" id="8452307at2"/>
<feature type="domain" description="Uroporphyrinogen decarboxylase (URO-D)" evidence="7">
    <location>
        <begin position="8"/>
        <end position="341"/>
    </location>
</feature>
<dbReference type="AlphaFoldDB" id="A0A844FGP9"/>
<reference evidence="8 9" key="1">
    <citation type="submission" date="2019-08" db="EMBL/GenBank/DDBJ databases">
        <title>In-depth cultivation of the pig gut microbiome towards novel bacterial diversity and tailored functional studies.</title>
        <authorList>
            <person name="Wylensek D."/>
            <person name="Hitch T.C.A."/>
            <person name="Clavel T."/>
        </authorList>
    </citation>
    <scope>NUCLEOTIDE SEQUENCE [LARGE SCALE GENOMIC DNA]</scope>
    <source>
        <strain evidence="8 9">Med78-601-WT-4W-RMD-3</strain>
    </source>
</reference>
<keyword evidence="4" id="KW-0479">Metal-binding</keyword>